<evidence type="ECO:0000256" key="1">
    <source>
        <dbReference type="ARBA" id="ARBA00009437"/>
    </source>
</evidence>
<evidence type="ECO:0000256" key="3">
    <source>
        <dbReference type="ARBA" id="ARBA00023125"/>
    </source>
</evidence>
<feature type="domain" description="HTH lysR-type" evidence="5">
    <location>
        <begin position="1"/>
        <end position="58"/>
    </location>
</feature>
<dbReference type="FunFam" id="1.10.10.10:FF:000001">
    <property type="entry name" value="LysR family transcriptional regulator"/>
    <property type="match status" value="1"/>
</dbReference>
<evidence type="ECO:0000256" key="4">
    <source>
        <dbReference type="ARBA" id="ARBA00023163"/>
    </source>
</evidence>
<dbReference type="RefSeq" id="WP_074685748.1">
    <property type="nucleotide sequence ID" value="NZ_FNNF01000004.1"/>
</dbReference>
<protein>
    <submittedName>
        <fullName evidence="6">DNA-binding transcriptional regulator, LysR family</fullName>
    </submittedName>
</protein>
<dbReference type="PRINTS" id="PR00039">
    <property type="entry name" value="HTHLYSR"/>
</dbReference>
<dbReference type="Gene3D" id="3.40.190.290">
    <property type="match status" value="1"/>
</dbReference>
<dbReference type="InterPro" id="IPR005119">
    <property type="entry name" value="LysR_subst-bd"/>
</dbReference>
<dbReference type="SUPFAM" id="SSF53850">
    <property type="entry name" value="Periplasmic binding protein-like II"/>
    <property type="match status" value="1"/>
</dbReference>
<dbReference type="AlphaFoldDB" id="A0A1H2R2I6"/>
<dbReference type="PANTHER" id="PTHR30419">
    <property type="entry name" value="HTH-TYPE TRANSCRIPTIONAL REGULATOR YBHD"/>
    <property type="match status" value="1"/>
</dbReference>
<dbReference type="SUPFAM" id="SSF46785">
    <property type="entry name" value="Winged helix' DNA-binding domain"/>
    <property type="match status" value="1"/>
</dbReference>
<dbReference type="PROSITE" id="PS50931">
    <property type="entry name" value="HTH_LYSR"/>
    <property type="match status" value="1"/>
</dbReference>
<evidence type="ECO:0000313" key="6">
    <source>
        <dbReference type="EMBL" id="SDW13555.1"/>
    </source>
</evidence>
<keyword evidence="3 6" id="KW-0238">DNA-binding</keyword>
<sequence length="284" mass="32486">MELKQMRYYKTIVEEGTISQAAKKLHMAQPPLSVQLKSIEQELGLELIIRGRRQVSLTDAGKLFYRRCVQVLSLVDLSMKEMTDVMKQTLRIGITSSNSALIQQKHIVKFMKDHPSLNVRIKEGPTSEMKDLILAHDIDVGIVRTPFDANNVQTFYMKKDPMVAVGPADVVNDSMDHMADYKSLPLIVHRRYRSLIADYCLNSMQFYPNIHIQSDDCRTSLIWAETLGGVAIIPRTALTFVHKDLKTVILKDKELYTSVALITRKDEVLSPIAQEFLDLFKERY</sequence>
<keyword evidence="4" id="KW-0804">Transcription</keyword>
<dbReference type="InterPro" id="IPR050950">
    <property type="entry name" value="HTH-type_LysR_regulators"/>
</dbReference>
<dbReference type="Proteomes" id="UP000182429">
    <property type="component" value="Unassembled WGS sequence"/>
</dbReference>
<dbReference type="Gene3D" id="1.10.10.10">
    <property type="entry name" value="Winged helix-like DNA-binding domain superfamily/Winged helix DNA-binding domain"/>
    <property type="match status" value="1"/>
</dbReference>
<evidence type="ECO:0000313" key="7">
    <source>
        <dbReference type="Proteomes" id="UP000182429"/>
    </source>
</evidence>
<comment type="similarity">
    <text evidence="1">Belongs to the LysR transcriptional regulatory family.</text>
</comment>
<accession>A0A1H2R2I6</accession>
<dbReference type="OrthoDB" id="9803735at2"/>
<proteinExistence type="inferred from homology"/>
<dbReference type="eggNOG" id="COG0583">
    <property type="taxonomic scope" value="Bacteria"/>
</dbReference>
<dbReference type="InterPro" id="IPR036388">
    <property type="entry name" value="WH-like_DNA-bd_sf"/>
</dbReference>
<dbReference type="InterPro" id="IPR036390">
    <property type="entry name" value="WH_DNA-bd_sf"/>
</dbReference>
<dbReference type="CDD" id="cd05466">
    <property type="entry name" value="PBP2_LTTR_substrate"/>
    <property type="match status" value="1"/>
</dbReference>
<gene>
    <name evidence="6" type="ORF">SAMN04487759_10497</name>
</gene>
<dbReference type="Pfam" id="PF03466">
    <property type="entry name" value="LysR_substrate"/>
    <property type="match status" value="1"/>
</dbReference>
<name>A0A1H2R2I6_9FIRM</name>
<dbReference type="Pfam" id="PF00126">
    <property type="entry name" value="HTH_1"/>
    <property type="match status" value="1"/>
</dbReference>
<dbReference type="GO" id="GO:0005829">
    <property type="term" value="C:cytosol"/>
    <property type="evidence" value="ECO:0007669"/>
    <property type="project" value="TreeGrafter"/>
</dbReference>
<dbReference type="InterPro" id="IPR000847">
    <property type="entry name" value="LysR_HTH_N"/>
</dbReference>
<dbReference type="PANTHER" id="PTHR30419:SF28">
    <property type="entry name" value="HTH-TYPE TRANSCRIPTIONAL REGULATOR BSDA"/>
    <property type="match status" value="1"/>
</dbReference>
<dbReference type="EMBL" id="FNNF01000004">
    <property type="protein sequence ID" value="SDW13555.1"/>
    <property type="molecule type" value="Genomic_DNA"/>
</dbReference>
<evidence type="ECO:0000256" key="2">
    <source>
        <dbReference type="ARBA" id="ARBA00023015"/>
    </source>
</evidence>
<keyword evidence="2" id="KW-0805">Transcription regulation</keyword>
<organism evidence="6 7">
    <name type="scientific">Kandleria vitulina</name>
    <dbReference type="NCBI Taxonomy" id="1630"/>
    <lineage>
        <taxon>Bacteria</taxon>
        <taxon>Bacillati</taxon>
        <taxon>Bacillota</taxon>
        <taxon>Erysipelotrichia</taxon>
        <taxon>Erysipelotrichales</taxon>
        <taxon>Coprobacillaceae</taxon>
        <taxon>Kandleria</taxon>
    </lineage>
</organism>
<dbReference type="GO" id="GO:0003677">
    <property type="term" value="F:DNA binding"/>
    <property type="evidence" value="ECO:0007669"/>
    <property type="project" value="UniProtKB-KW"/>
</dbReference>
<dbReference type="GO" id="GO:0003700">
    <property type="term" value="F:DNA-binding transcription factor activity"/>
    <property type="evidence" value="ECO:0007669"/>
    <property type="project" value="InterPro"/>
</dbReference>
<dbReference type="STRING" id="1630.SAMN05216514_11912"/>
<evidence type="ECO:0000259" key="5">
    <source>
        <dbReference type="PROSITE" id="PS50931"/>
    </source>
</evidence>
<reference evidence="6 7" key="1">
    <citation type="submission" date="2016-10" db="EMBL/GenBank/DDBJ databases">
        <authorList>
            <person name="de Groot N.N."/>
        </authorList>
    </citation>
    <scope>NUCLEOTIDE SEQUENCE [LARGE SCALE GENOMIC DNA]</scope>
    <source>
        <strain evidence="6 7">S3b</strain>
    </source>
</reference>